<keyword evidence="2" id="KW-1185">Reference proteome</keyword>
<organism evidence="1 2">
    <name type="scientific">Vermiconidia calcicola</name>
    <dbReference type="NCBI Taxonomy" id="1690605"/>
    <lineage>
        <taxon>Eukaryota</taxon>
        <taxon>Fungi</taxon>
        <taxon>Dikarya</taxon>
        <taxon>Ascomycota</taxon>
        <taxon>Pezizomycotina</taxon>
        <taxon>Dothideomycetes</taxon>
        <taxon>Dothideomycetidae</taxon>
        <taxon>Mycosphaerellales</taxon>
        <taxon>Extremaceae</taxon>
        <taxon>Vermiconidia</taxon>
    </lineage>
</organism>
<name>A0ACC3MI93_9PEZI</name>
<sequence length="78" mass="8134">MDGKVIAVTGAASGIGFALAKLLATRGAKVSMSADVFTATCDVRNVSQIRDWLKQTVVTFGRLDGAANIAGVISKYMQ</sequence>
<protein>
    <submittedName>
        <fullName evidence="1">Uncharacterized protein</fullName>
    </submittedName>
</protein>
<reference evidence="1" key="1">
    <citation type="submission" date="2023-07" db="EMBL/GenBank/DDBJ databases">
        <title>Black Yeasts Isolated from many extreme environments.</title>
        <authorList>
            <person name="Coleine C."/>
            <person name="Stajich J.E."/>
            <person name="Selbmann L."/>
        </authorList>
    </citation>
    <scope>NUCLEOTIDE SEQUENCE</scope>
    <source>
        <strain evidence="1">CCFEE 5714</strain>
    </source>
</reference>
<dbReference type="EMBL" id="JAUTXU010000243">
    <property type="protein sequence ID" value="KAK3696359.1"/>
    <property type="molecule type" value="Genomic_DNA"/>
</dbReference>
<gene>
    <name evidence="1" type="ORF">LTR37_018024</name>
</gene>
<dbReference type="Proteomes" id="UP001281147">
    <property type="component" value="Unassembled WGS sequence"/>
</dbReference>
<evidence type="ECO:0000313" key="2">
    <source>
        <dbReference type="Proteomes" id="UP001281147"/>
    </source>
</evidence>
<accession>A0ACC3MI93</accession>
<evidence type="ECO:0000313" key="1">
    <source>
        <dbReference type="EMBL" id="KAK3696359.1"/>
    </source>
</evidence>
<proteinExistence type="predicted"/>
<comment type="caution">
    <text evidence="1">The sequence shown here is derived from an EMBL/GenBank/DDBJ whole genome shotgun (WGS) entry which is preliminary data.</text>
</comment>